<dbReference type="AlphaFoldDB" id="A0AA45WL83"/>
<proteinExistence type="predicted"/>
<dbReference type="Pfam" id="PF13302">
    <property type="entry name" value="Acetyltransf_3"/>
    <property type="match status" value="1"/>
</dbReference>
<dbReference type="SUPFAM" id="SSF55729">
    <property type="entry name" value="Acyl-CoA N-acyltransferases (Nat)"/>
    <property type="match status" value="1"/>
</dbReference>
<dbReference type="EMBL" id="FXTU01000002">
    <property type="protein sequence ID" value="SMP10491.1"/>
    <property type="molecule type" value="Genomic_DNA"/>
</dbReference>
<comment type="caution">
    <text evidence="2">The sequence shown here is derived from an EMBL/GenBank/DDBJ whole genome shotgun (WGS) entry which is preliminary data.</text>
</comment>
<dbReference type="Proteomes" id="UP001157946">
    <property type="component" value="Unassembled WGS sequence"/>
</dbReference>
<evidence type="ECO:0000313" key="2">
    <source>
        <dbReference type="EMBL" id="SMP10491.1"/>
    </source>
</evidence>
<dbReference type="Gene3D" id="3.40.630.30">
    <property type="match status" value="1"/>
</dbReference>
<dbReference type="PANTHER" id="PTHR43792">
    <property type="entry name" value="GNAT FAMILY, PUTATIVE (AFU_ORTHOLOGUE AFUA_3G00765)-RELATED-RELATED"/>
    <property type="match status" value="1"/>
</dbReference>
<evidence type="ECO:0000313" key="3">
    <source>
        <dbReference type="Proteomes" id="UP001157946"/>
    </source>
</evidence>
<dbReference type="RefSeq" id="WP_102992835.1">
    <property type="nucleotide sequence ID" value="NZ_FXTU01000002.1"/>
</dbReference>
<organism evidence="2 3">
    <name type="scientific">Laceyella tengchongensis</name>
    <dbReference type="NCBI Taxonomy" id="574699"/>
    <lineage>
        <taxon>Bacteria</taxon>
        <taxon>Bacillati</taxon>
        <taxon>Bacillota</taxon>
        <taxon>Bacilli</taxon>
        <taxon>Bacillales</taxon>
        <taxon>Thermoactinomycetaceae</taxon>
        <taxon>Laceyella</taxon>
    </lineage>
</organism>
<dbReference type="GO" id="GO:0016747">
    <property type="term" value="F:acyltransferase activity, transferring groups other than amino-acyl groups"/>
    <property type="evidence" value="ECO:0007669"/>
    <property type="project" value="InterPro"/>
</dbReference>
<keyword evidence="3" id="KW-1185">Reference proteome</keyword>
<dbReference type="PANTHER" id="PTHR43792:SF13">
    <property type="entry name" value="ACETYLTRANSFERASE"/>
    <property type="match status" value="1"/>
</dbReference>
<protein>
    <submittedName>
        <fullName evidence="2">Ribosomal-protein-alanine N-acetyltransferase</fullName>
    </submittedName>
</protein>
<accession>A0AA45WL83</accession>
<dbReference type="PROSITE" id="PS51186">
    <property type="entry name" value="GNAT"/>
    <property type="match status" value="1"/>
</dbReference>
<evidence type="ECO:0000259" key="1">
    <source>
        <dbReference type="PROSITE" id="PS51186"/>
    </source>
</evidence>
<name>A0AA45WL83_9BACL</name>
<feature type="domain" description="N-acetyltransferase" evidence="1">
    <location>
        <begin position="8"/>
        <end position="167"/>
    </location>
</feature>
<dbReference type="InterPro" id="IPR000182">
    <property type="entry name" value="GNAT_dom"/>
</dbReference>
<gene>
    <name evidence="2" type="ORF">SAMN06265361_102182</name>
</gene>
<sequence>MRFDTKRVMVIPFTAERMKQAIHDKEKLAESLHIHIPDDWPHPDLVEALPIVYEKTRLQSNEMVWNALAIDRETNSLIGDVGFKGGPDASGAVDIGYSIVPAYQGRGYATEIAQAAVDWVKRQPGVKQITAKCDMENKASVRVLEKSGFVQVGQDGIWLKWMWKKAKRNE</sequence>
<reference evidence="2" key="1">
    <citation type="submission" date="2017-05" db="EMBL/GenBank/DDBJ databases">
        <authorList>
            <person name="Varghese N."/>
            <person name="Submissions S."/>
        </authorList>
    </citation>
    <scope>NUCLEOTIDE SEQUENCE</scope>
    <source>
        <strain evidence="2">DSM 45262</strain>
    </source>
</reference>
<dbReference type="InterPro" id="IPR016181">
    <property type="entry name" value="Acyl_CoA_acyltransferase"/>
</dbReference>
<dbReference type="InterPro" id="IPR051531">
    <property type="entry name" value="N-acetyltransferase"/>
</dbReference>